<dbReference type="Proteomes" id="UP000023152">
    <property type="component" value="Unassembled WGS sequence"/>
</dbReference>
<comment type="caution">
    <text evidence="1">The sequence shown here is derived from an EMBL/GenBank/DDBJ whole genome shotgun (WGS) entry which is preliminary data.</text>
</comment>
<evidence type="ECO:0000313" key="1">
    <source>
        <dbReference type="EMBL" id="ETO07929.1"/>
    </source>
</evidence>
<dbReference type="AlphaFoldDB" id="X6M239"/>
<keyword evidence="2" id="KW-1185">Reference proteome</keyword>
<accession>X6M239</accession>
<sequence>MHALNAFVVRSNSNNMKTRNCRETNGQVHFNQHSNINIWIISCDQLLNRSANYVWKCEQCLQFYNDMACSSAVQIVNNESLILNIEIIRILRCSLVTNLNHSKKILHTKTLSMNIFISTPHISSTIYKLTHKAVTLRFFKNKINSVLTNGKVEEMLLSNRACNSQEQVCLRSIVPSTTSNTICSQGRFTFSMSLAVKSNGIPISNFAGFFESIAQCCNLNYAVPLLNGKWIDDKDFNTLSNQLQLLVQCDRKSVVVILWPKKSAFNDRGAISANEETGRQRIRRASRSWCPSSFMQISTQSLNSWFLKALSRQRKILHAMSKLTRIANNSIFHTLLLVTSKHLHSTVQIICWQQ</sequence>
<organism evidence="1 2">
    <name type="scientific">Reticulomyxa filosa</name>
    <dbReference type="NCBI Taxonomy" id="46433"/>
    <lineage>
        <taxon>Eukaryota</taxon>
        <taxon>Sar</taxon>
        <taxon>Rhizaria</taxon>
        <taxon>Retaria</taxon>
        <taxon>Foraminifera</taxon>
        <taxon>Monothalamids</taxon>
        <taxon>Reticulomyxidae</taxon>
        <taxon>Reticulomyxa</taxon>
    </lineage>
</organism>
<gene>
    <name evidence="1" type="ORF">RFI_29462</name>
</gene>
<name>X6M239_RETFI</name>
<reference evidence="1 2" key="1">
    <citation type="journal article" date="2013" name="Curr. Biol.">
        <title>The Genome of the Foraminiferan Reticulomyxa filosa.</title>
        <authorList>
            <person name="Glockner G."/>
            <person name="Hulsmann N."/>
            <person name="Schleicher M."/>
            <person name="Noegel A.A."/>
            <person name="Eichinger L."/>
            <person name="Gallinger C."/>
            <person name="Pawlowski J."/>
            <person name="Sierra R."/>
            <person name="Euteneuer U."/>
            <person name="Pillet L."/>
            <person name="Moustafa A."/>
            <person name="Platzer M."/>
            <person name="Groth M."/>
            <person name="Szafranski K."/>
            <person name="Schliwa M."/>
        </authorList>
    </citation>
    <scope>NUCLEOTIDE SEQUENCE [LARGE SCALE GENOMIC DNA]</scope>
</reference>
<evidence type="ECO:0000313" key="2">
    <source>
        <dbReference type="Proteomes" id="UP000023152"/>
    </source>
</evidence>
<proteinExistence type="predicted"/>
<protein>
    <submittedName>
        <fullName evidence="1">Uncharacterized protein</fullName>
    </submittedName>
</protein>
<dbReference type="EMBL" id="ASPP01025550">
    <property type="protein sequence ID" value="ETO07929.1"/>
    <property type="molecule type" value="Genomic_DNA"/>
</dbReference>